<dbReference type="Pfam" id="PF01094">
    <property type="entry name" value="ANF_receptor"/>
    <property type="match status" value="1"/>
</dbReference>
<evidence type="ECO:0000313" key="20">
    <source>
        <dbReference type="Proteomes" id="UP000009022"/>
    </source>
</evidence>
<comment type="similarity">
    <text evidence="1">Belongs to the G-protein coupled receptor 3 family. GABA-B receptor subfamily.</text>
</comment>
<dbReference type="RefSeq" id="XP_002111219.1">
    <property type="nucleotide sequence ID" value="XM_002111183.1"/>
</dbReference>
<evidence type="ECO:0000256" key="10">
    <source>
        <dbReference type="ARBA" id="ARBA00023136"/>
    </source>
</evidence>
<dbReference type="GeneID" id="6752432"/>
<comment type="subcellular location">
    <subcellularLocation>
        <location evidence="16">Postsynaptic cell membrane</location>
        <topology evidence="16">Multi-pass membrane protein</topology>
    </subcellularLocation>
</comment>
<dbReference type="STRING" id="10228.B3RTG5"/>
<dbReference type="PANTHER" id="PTHR10519:SF74">
    <property type="entry name" value="GAMMA-AMINOBUTYRIC ACID TYPE B RECEPTOR SUBUNIT 2"/>
    <property type="match status" value="1"/>
</dbReference>
<dbReference type="AlphaFoldDB" id="B3RTG5"/>
<keyword evidence="7" id="KW-0770">Synapse</keyword>
<keyword evidence="14" id="KW-0807">Transducer</keyword>
<keyword evidence="15" id="KW-0628">Postsynaptic cell membrane</keyword>
<evidence type="ECO:0000256" key="5">
    <source>
        <dbReference type="ARBA" id="ARBA00022729"/>
    </source>
</evidence>
<dbReference type="Pfam" id="PF00003">
    <property type="entry name" value="7tm_3"/>
    <property type="match status" value="1"/>
</dbReference>
<accession>B3RTG5</accession>
<dbReference type="OrthoDB" id="17569at2759"/>
<dbReference type="InterPro" id="IPR001828">
    <property type="entry name" value="ANF_lig-bd_rcpt"/>
</dbReference>
<evidence type="ECO:0000256" key="9">
    <source>
        <dbReference type="ARBA" id="ARBA00023054"/>
    </source>
</evidence>
<evidence type="ECO:0000256" key="3">
    <source>
        <dbReference type="ARBA" id="ARBA00022553"/>
    </source>
</evidence>
<dbReference type="EMBL" id="DS985243">
    <property type="protein sequence ID" value="EDV27223.1"/>
    <property type="molecule type" value="Genomic_DNA"/>
</dbReference>
<keyword evidence="5" id="KW-0732">Signal</keyword>
<feature type="transmembrane region" description="Helical" evidence="17">
    <location>
        <begin position="516"/>
        <end position="533"/>
    </location>
</feature>
<feature type="transmembrane region" description="Helical" evidence="17">
    <location>
        <begin position="729"/>
        <end position="751"/>
    </location>
</feature>
<keyword evidence="4 17" id="KW-0812">Transmembrane</keyword>
<dbReference type="HOGENOM" id="CLU_005240_2_0_1"/>
<keyword evidence="11" id="KW-1015">Disulfide bond</keyword>
<feature type="transmembrane region" description="Helical" evidence="17">
    <location>
        <begin position="706"/>
        <end position="723"/>
    </location>
</feature>
<organism evidence="19 20">
    <name type="scientific">Trichoplax adhaerens</name>
    <name type="common">Trichoplax reptans</name>
    <dbReference type="NCBI Taxonomy" id="10228"/>
    <lineage>
        <taxon>Eukaryota</taxon>
        <taxon>Metazoa</taxon>
        <taxon>Placozoa</taxon>
        <taxon>Uniplacotomia</taxon>
        <taxon>Trichoplacea</taxon>
        <taxon>Trichoplacidae</taxon>
        <taxon>Trichoplax</taxon>
    </lineage>
</organism>
<dbReference type="InterPro" id="IPR028082">
    <property type="entry name" value="Peripla_BP_I"/>
</dbReference>
<keyword evidence="9" id="KW-0175">Coiled coil</keyword>
<dbReference type="GO" id="GO:0038039">
    <property type="term" value="C:G protein-coupled receptor heterodimeric complex"/>
    <property type="evidence" value="ECO:0000318"/>
    <property type="project" value="GO_Central"/>
</dbReference>
<evidence type="ECO:0000256" key="16">
    <source>
        <dbReference type="ARBA" id="ARBA00034104"/>
    </source>
</evidence>
<evidence type="ECO:0000313" key="19">
    <source>
        <dbReference type="EMBL" id="EDV27223.1"/>
    </source>
</evidence>
<evidence type="ECO:0000256" key="7">
    <source>
        <dbReference type="ARBA" id="ARBA00023018"/>
    </source>
</evidence>
<dbReference type="GO" id="GO:0045211">
    <property type="term" value="C:postsynaptic membrane"/>
    <property type="evidence" value="ECO:0007669"/>
    <property type="project" value="UniProtKB-SubCell"/>
</dbReference>
<dbReference type="KEGG" id="tad:TRIADDRAFT_54957"/>
<evidence type="ECO:0000256" key="13">
    <source>
        <dbReference type="ARBA" id="ARBA00023180"/>
    </source>
</evidence>
<evidence type="ECO:0000256" key="14">
    <source>
        <dbReference type="ARBA" id="ARBA00023224"/>
    </source>
</evidence>
<dbReference type="GO" id="GO:0004965">
    <property type="term" value="F:G protein-coupled GABA receptor activity"/>
    <property type="evidence" value="ECO:0000318"/>
    <property type="project" value="GO_Central"/>
</dbReference>
<dbReference type="PRINTS" id="PR01176">
    <property type="entry name" value="GABABRECEPTR"/>
</dbReference>
<keyword evidence="20" id="KW-1185">Reference proteome</keyword>
<dbReference type="PANTHER" id="PTHR10519">
    <property type="entry name" value="GABA-B RECEPTOR"/>
    <property type="match status" value="1"/>
</dbReference>
<feature type="transmembrane region" description="Helical" evidence="17">
    <location>
        <begin position="475"/>
        <end position="496"/>
    </location>
</feature>
<feature type="domain" description="G-protein coupled receptors family 3 profile" evidence="18">
    <location>
        <begin position="482"/>
        <end position="754"/>
    </location>
</feature>
<evidence type="ECO:0000256" key="11">
    <source>
        <dbReference type="ARBA" id="ARBA00023157"/>
    </source>
</evidence>
<dbReference type="GO" id="GO:0007214">
    <property type="term" value="P:gamma-aminobutyric acid signaling pathway"/>
    <property type="evidence" value="ECO:0000318"/>
    <property type="project" value="GO_Central"/>
</dbReference>
<keyword evidence="2" id="KW-1003">Cell membrane</keyword>
<feature type="transmembrane region" description="Helical" evidence="17">
    <location>
        <begin position="591"/>
        <end position="612"/>
    </location>
</feature>
<evidence type="ECO:0000256" key="8">
    <source>
        <dbReference type="ARBA" id="ARBA00023040"/>
    </source>
</evidence>
<dbReference type="Proteomes" id="UP000009022">
    <property type="component" value="Unassembled WGS sequence"/>
</dbReference>
<name>B3RTG5_TRIAD</name>
<evidence type="ECO:0000256" key="15">
    <source>
        <dbReference type="ARBA" id="ARBA00023257"/>
    </source>
</evidence>
<dbReference type="CTD" id="6752432"/>
<dbReference type="OMA" id="VISETFH"/>
<evidence type="ECO:0000256" key="17">
    <source>
        <dbReference type="SAM" id="Phobius"/>
    </source>
</evidence>
<dbReference type="InterPro" id="IPR017978">
    <property type="entry name" value="GPCR_3_C"/>
</dbReference>
<reference evidence="19 20" key="1">
    <citation type="journal article" date="2008" name="Nature">
        <title>The Trichoplax genome and the nature of placozoans.</title>
        <authorList>
            <person name="Srivastava M."/>
            <person name="Begovic E."/>
            <person name="Chapman J."/>
            <person name="Putnam N.H."/>
            <person name="Hellsten U."/>
            <person name="Kawashima T."/>
            <person name="Kuo A."/>
            <person name="Mitros T."/>
            <person name="Salamov A."/>
            <person name="Carpenter M.L."/>
            <person name="Signorovitch A.Y."/>
            <person name="Moreno M.A."/>
            <person name="Kamm K."/>
            <person name="Grimwood J."/>
            <person name="Schmutz J."/>
            <person name="Shapiro H."/>
            <person name="Grigoriev I.V."/>
            <person name="Buss L.W."/>
            <person name="Schierwater B."/>
            <person name="Dellaporta S.L."/>
            <person name="Rokhsar D.S."/>
        </authorList>
    </citation>
    <scope>NUCLEOTIDE SEQUENCE [LARGE SCALE GENOMIC DNA]</scope>
    <source>
        <strain evidence="19 20">Grell-BS-1999</strain>
    </source>
</reference>
<dbReference type="SUPFAM" id="SSF53822">
    <property type="entry name" value="Periplasmic binding protein-like I"/>
    <property type="match status" value="1"/>
</dbReference>
<dbReference type="eggNOG" id="KOG1055">
    <property type="taxonomic scope" value="Eukaryota"/>
</dbReference>
<dbReference type="PROSITE" id="PS50259">
    <property type="entry name" value="G_PROTEIN_RECEP_F3_4"/>
    <property type="match status" value="1"/>
</dbReference>
<feature type="transmembrane region" description="Helical" evidence="17">
    <location>
        <begin position="665"/>
        <end position="686"/>
    </location>
</feature>
<dbReference type="CDD" id="cd15047">
    <property type="entry name" value="7tmC_GABA-B-like"/>
    <property type="match status" value="1"/>
</dbReference>
<evidence type="ECO:0000256" key="12">
    <source>
        <dbReference type="ARBA" id="ARBA00023170"/>
    </source>
</evidence>
<dbReference type="FunFam" id="3.40.50.2300:FF:000072">
    <property type="entry name" value="Gamma-aminobutyric acid type B receptor subunit 2"/>
    <property type="match status" value="2"/>
</dbReference>
<dbReference type="CDD" id="cd06366">
    <property type="entry name" value="PBP1_GABAb_receptor"/>
    <property type="match status" value="1"/>
</dbReference>
<sequence>MPSLSIEKLVINYAANHHNKSLADIVFDGNAKMASYIKFKGKKWKTLTIAGFQPLSGGTVSFIGKITLPAGQLAIKDINARPDILPDYNLTMEFWNTEYKPWVATKSFIDAINNPPIKIATFGPLTTVGSRPVASLTKYWNLVTVTSGVSSAALINRDIYPYFFTTETTDVTLNPIRIAMLRRFNWTRIATIHHISELQEIAAKNFIRDADKLNFTLITTEAFFTSPVEQLKSIKEKGAKIILLFADLIPTIRLFCEVYHQKMYGSHYVWFITFGYIKNWWRAFRTDANVNCTSEQLELAMSSYFTFNNVELGSDETTVSGMNSSQYIEHYNNFVVNPLNSPFKYFQTNGYDAMWALALALNRTENILKKNGSSLSDFNYSNTMIRSILFDEMSKTDFIGISGPVRFKSGSRISDVYIYQNQIIGNESNVIPIGLHYGITNELQIYENKIYWIGGAVPADTVSVEVRIIGVSQHVFITVNVLAIAAIILAIVFLSLNIMKRKRKHIKMSSPNINNLFLIGCIMGYIAAITFGIDSNNTPSVTSALICPLRVWILSIGFSIAFGSLLSKTWRVYRIFTSGKKTKIVIKDHQLIAMVVILICIDLCYLTIWQLADPLKGKQILVRIEKIISYFIVDSESLQHQDSSQDLNTVIRYYNVLCSSQNSSIWLGIIYGMKLLLLVFGTFLAWETRYVTIPALNDSRYIGMSIYNTTLLCVIAIIISQFLGSQVDANFAVIAGFIIFGITVTMCLVFVPKVIHLKRNGFAVMQSNNNTGRANSRVDSMDITFGKGRNITCEDKVVEEFIRRIKNCDEANGIVTKIRRRWEATNSPLTLGTDILN</sequence>
<gene>
    <name evidence="19" type="ORF">TRIADDRAFT_54957</name>
</gene>
<feature type="transmembrane region" description="Helical" evidence="17">
    <location>
        <begin position="549"/>
        <end position="570"/>
    </location>
</feature>
<protein>
    <recommendedName>
        <fullName evidence="18">G-protein coupled receptors family 3 profile domain-containing protein</fullName>
    </recommendedName>
</protein>
<evidence type="ECO:0000256" key="2">
    <source>
        <dbReference type="ARBA" id="ARBA00022475"/>
    </source>
</evidence>
<keyword evidence="13" id="KW-0325">Glycoprotein</keyword>
<evidence type="ECO:0000256" key="1">
    <source>
        <dbReference type="ARBA" id="ARBA00008991"/>
    </source>
</evidence>
<keyword evidence="3" id="KW-0597">Phosphoprotein</keyword>
<evidence type="ECO:0000256" key="6">
    <source>
        <dbReference type="ARBA" id="ARBA00022989"/>
    </source>
</evidence>
<evidence type="ECO:0000259" key="18">
    <source>
        <dbReference type="PROSITE" id="PS50259"/>
    </source>
</evidence>
<keyword evidence="6 17" id="KW-1133">Transmembrane helix</keyword>
<dbReference type="Gene3D" id="3.40.50.2300">
    <property type="match status" value="2"/>
</dbReference>
<evidence type="ECO:0000256" key="4">
    <source>
        <dbReference type="ARBA" id="ARBA00022692"/>
    </source>
</evidence>
<keyword evidence="10 17" id="KW-0472">Membrane</keyword>
<dbReference type="PhylomeDB" id="B3RTG5"/>
<dbReference type="PRINTS" id="PR01177">
    <property type="entry name" value="GABAB1RECPTR"/>
</dbReference>
<keyword evidence="8" id="KW-0297">G-protein coupled receptor</keyword>
<keyword evidence="12" id="KW-0675">Receptor</keyword>
<proteinExistence type="inferred from homology"/>
<dbReference type="InterPro" id="IPR002455">
    <property type="entry name" value="GPCR3_GABA-B"/>
</dbReference>
<dbReference type="InParanoid" id="B3RTG5"/>